<feature type="domain" description="Zinc finger CHC2-type" evidence="4">
    <location>
        <begin position="28"/>
        <end position="77"/>
    </location>
</feature>
<dbReference type="Pfam" id="PF13155">
    <property type="entry name" value="Toprim_2"/>
    <property type="match status" value="1"/>
</dbReference>
<name>A0AAU8B0H8_9CAUD</name>
<dbReference type="PANTHER" id="PTHR30313">
    <property type="entry name" value="DNA PRIMASE"/>
    <property type="match status" value="1"/>
</dbReference>
<dbReference type="InterPro" id="IPR034151">
    <property type="entry name" value="TOPRIM_DnaG_bac"/>
</dbReference>
<organism evidence="5">
    <name type="scientific">Dulem virus 36</name>
    <dbReference type="NCBI Taxonomy" id="3145754"/>
    <lineage>
        <taxon>Viruses</taxon>
        <taxon>Duplodnaviria</taxon>
        <taxon>Heunggongvirae</taxon>
        <taxon>Uroviricota</taxon>
        <taxon>Caudoviricetes</taxon>
    </lineage>
</organism>
<accession>A0AAU8B0H8</accession>
<proteinExistence type="predicted"/>
<dbReference type="Gene3D" id="3.40.1360.10">
    <property type="match status" value="1"/>
</dbReference>
<dbReference type="EMBL" id="PP511521">
    <property type="protein sequence ID" value="XCD05083.1"/>
    <property type="molecule type" value="Genomic_DNA"/>
</dbReference>
<keyword evidence="2" id="KW-0863">Zinc-finger</keyword>
<dbReference type="InterPro" id="IPR036977">
    <property type="entry name" value="DNA_primase_Znf_CHC2"/>
</dbReference>
<protein>
    <submittedName>
        <fullName evidence="5">Toprim-like protein</fullName>
    </submittedName>
</protein>
<keyword evidence="3" id="KW-0862">Zinc</keyword>
<evidence type="ECO:0000313" key="5">
    <source>
        <dbReference type="EMBL" id="XCD05083.1"/>
    </source>
</evidence>
<dbReference type="Pfam" id="PF01807">
    <property type="entry name" value="Zn_ribbon_DnaG"/>
    <property type="match status" value="1"/>
</dbReference>
<dbReference type="SMART" id="SM00400">
    <property type="entry name" value="ZnF_CHCC"/>
    <property type="match status" value="1"/>
</dbReference>
<dbReference type="Gene3D" id="3.90.580.10">
    <property type="entry name" value="Zinc finger, CHC2-type domain"/>
    <property type="match status" value="1"/>
</dbReference>
<evidence type="ECO:0000256" key="3">
    <source>
        <dbReference type="ARBA" id="ARBA00022833"/>
    </source>
</evidence>
<evidence type="ECO:0000256" key="2">
    <source>
        <dbReference type="ARBA" id="ARBA00022771"/>
    </source>
</evidence>
<evidence type="ECO:0000259" key="4">
    <source>
        <dbReference type="SMART" id="SM00400"/>
    </source>
</evidence>
<keyword evidence="1" id="KW-0479">Metal-binding</keyword>
<dbReference type="GO" id="GO:0008270">
    <property type="term" value="F:zinc ion binding"/>
    <property type="evidence" value="ECO:0007669"/>
    <property type="project" value="UniProtKB-KW"/>
</dbReference>
<dbReference type="SUPFAM" id="SSF57783">
    <property type="entry name" value="Zinc beta-ribbon"/>
    <property type="match status" value="1"/>
</dbReference>
<dbReference type="CDD" id="cd03364">
    <property type="entry name" value="TOPRIM_DnaG_primases"/>
    <property type="match status" value="1"/>
</dbReference>
<evidence type="ECO:0000256" key="1">
    <source>
        <dbReference type="ARBA" id="ARBA00022723"/>
    </source>
</evidence>
<dbReference type="InterPro" id="IPR050219">
    <property type="entry name" value="DnaG_primase"/>
</dbReference>
<reference evidence="5" key="1">
    <citation type="submission" date="2024-03" db="EMBL/GenBank/DDBJ databases">
        <title>Diverse circular DNA viruses in blood, oral, and fecal samples of captive lemurs.</title>
        <authorList>
            <person name="Paietta E.N."/>
            <person name="Kraberger S."/>
            <person name="Lund M.C."/>
            <person name="Custer J.M."/>
            <person name="Vargas K.M."/>
            <person name="Ehmke E.E."/>
            <person name="Yoder A.D."/>
            <person name="Varsani A."/>
        </authorList>
    </citation>
    <scope>NUCLEOTIDE SEQUENCE</scope>
    <source>
        <strain evidence="5">Duke_24FS_3</strain>
    </source>
</reference>
<dbReference type="GO" id="GO:0003677">
    <property type="term" value="F:DNA binding"/>
    <property type="evidence" value="ECO:0007669"/>
    <property type="project" value="InterPro"/>
</dbReference>
<dbReference type="PANTHER" id="PTHR30313:SF2">
    <property type="entry name" value="DNA PRIMASE"/>
    <property type="match status" value="1"/>
</dbReference>
<dbReference type="GO" id="GO:0003899">
    <property type="term" value="F:DNA-directed RNA polymerase activity"/>
    <property type="evidence" value="ECO:0007669"/>
    <property type="project" value="InterPro"/>
</dbReference>
<dbReference type="InterPro" id="IPR002694">
    <property type="entry name" value="Znf_CHC2"/>
</dbReference>
<dbReference type="SUPFAM" id="SSF56731">
    <property type="entry name" value="DNA primase core"/>
    <property type="match status" value="1"/>
</dbReference>
<dbReference type="GO" id="GO:0006269">
    <property type="term" value="P:DNA replication, synthesis of primer"/>
    <property type="evidence" value="ECO:0007669"/>
    <property type="project" value="TreeGrafter"/>
</dbReference>
<sequence>MIKKYDGRDLERVLTYYGIINGTDTSNFKIVCPFHEDLNPSMVIDLVKGTFFCFGCCVCGDAYDFVRLAQPELNELQCCILTEKVLKSNAVKHIQTRYKRKRKKYSSQALAQAEDYYYGLRSVDWYDIQSTEEKEVLSYMMHRGFDERALNLAECRVNCSTYYPIIFPILDNGKFSGWVCRTTNKEVESKRKYLYNDGFRKRDTLCGIYHENCVPIICEGYMDYLSFRTRGRVKDVVAILGWHISDEQTKKLKDKGVKTVISALDNDECGIKGTKYLERFFNVVRFPYPSSVKDAGDMTPCEIRKAIKRCK</sequence>